<dbReference type="GO" id="GO:0005886">
    <property type="term" value="C:plasma membrane"/>
    <property type="evidence" value="ECO:0007669"/>
    <property type="project" value="TreeGrafter"/>
</dbReference>
<feature type="region of interest" description="Disordered" evidence="6">
    <location>
        <begin position="89"/>
        <end position="198"/>
    </location>
</feature>
<dbReference type="CDD" id="cd14475">
    <property type="entry name" value="SPX_SYG1_like"/>
    <property type="match status" value="1"/>
</dbReference>
<dbReference type="Pfam" id="PF03105">
    <property type="entry name" value="SPX"/>
    <property type="match status" value="1"/>
</dbReference>
<dbReference type="GO" id="GO:0005794">
    <property type="term" value="C:Golgi apparatus"/>
    <property type="evidence" value="ECO:0007669"/>
    <property type="project" value="TreeGrafter"/>
</dbReference>
<sequence>MKFAKELDRDLVPEWRVKYLDYKTGKKKLKAIRRALRSVNQTPRLRLRGGTTFTPSPFDTAPKYSFLNRNHGKAIDTSREPENLRAIAIDKSKSEHEANSSGKSRLNGENKDEEAPLNAQEDPRYPGLTRYGSIIGTPPKHGASLDKAKRPPSLKLPGAALDPDNTFPAVGPSDRRHASASERLPSSSEAGTETNNAFEVGKTRSPTAAKSLPARYKSIFSPKRMNSTPSVPVSQPPRPLAKRVFSLAQNTPPPAHGDVPLEAYRELDMRQAEFFHFLDMELDKIETFYKQKEDEATERLGVLREQLHTMADSRLTDLIERHTAKIKAKADKHTAAGKPLLNGRGGGSHDIDTNNGHNGSMMNPTSLIDSALQAVQAGKYGKSTKAMHGLATPSALRPASSDDRGDYQRKPERSHIPYQTAKRKLKVALQEYYRGLELLKSYALLNRTAFRKINKKYDKAVNARPSLRYMSEKVNQAWFVNSDVIEGHIRAVEDLYARYFEKGNHKVAVNRLRIKIARAGDYTENSFRNGLMLGFGAVFGVQGIVKAVELLYGDDQTRVTNTSYLLQIYAGYFFMNFLFILFCLDCRVWSTHKINYVFVFEYDTRHHLDWRQLFELPCFFLFLLGLFIWLNFSQYGDPNIFLYYPVILLGLTAILLFIPLKIFYYRSRLWLLVSMWRLICAGCYPVEWRDFYMGDMFCSLTYTMGNIELFFCLYANQWGNPTQCNSSSSRLLGFFTTLPGIWRAFQCYRRYHDSGNAFPHLLNLGKYTATILFYMMLSIYRIDKSTTNRGLFITFAIINSIYCSFWDVYYDWSLGDPHAKHPFLRQTLGYKRAWWYYTAMVIDPLLRFNWIFYAVIPLQVQHSAITSFCVALSEICRRGMWSLFRVENEHCSNVGHFRASRDVPLPYEVAATHQDQQQQQPQHIDPHTDEEQGIPHPGITHRPTYDGAHATGTDLAQTSSHSSSSFRRRHSASDQTPYQPSPLTRGLTRIGTIMRTAHAQDFEKRKKPELGASSAHGAKEEEDDDDDDDTDDDEEESSGEQSGRSSASRGSVVAAAAAASARTVVASAADVQSAREIDEVRGNLAVGRGEGSSSRS</sequence>
<keyword evidence="3 7" id="KW-0812">Transmembrane</keyword>
<feature type="transmembrane region" description="Helical" evidence="7">
    <location>
        <begin position="564"/>
        <end position="584"/>
    </location>
</feature>
<dbReference type="GO" id="GO:0016036">
    <property type="term" value="P:cellular response to phosphate starvation"/>
    <property type="evidence" value="ECO:0007669"/>
    <property type="project" value="TreeGrafter"/>
</dbReference>
<keyword evidence="5 7" id="KW-0472">Membrane</keyword>
<dbReference type="PANTHER" id="PTHR10783">
    <property type="entry name" value="XENOTROPIC AND POLYTROPIC RETROVIRUS RECEPTOR 1-RELATED"/>
    <property type="match status" value="1"/>
</dbReference>
<dbReference type="GO" id="GO:0000822">
    <property type="term" value="F:inositol hexakisphosphate binding"/>
    <property type="evidence" value="ECO:0007669"/>
    <property type="project" value="TreeGrafter"/>
</dbReference>
<dbReference type="PROSITE" id="PS51380">
    <property type="entry name" value="EXS"/>
    <property type="match status" value="1"/>
</dbReference>
<feature type="compositionally biased region" description="Basic and acidic residues" evidence="6">
    <location>
        <begin position="998"/>
        <end position="1009"/>
    </location>
</feature>
<dbReference type="InterPro" id="IPR004342">
    <property type="entry name" value="EXS_C"/>
</dbReference>
<feature type="compositionally biased region" description="Acidic residues" evidence="6">
    <location>
        <begin position="1020"/>
        <end position="1038"/>
    </location>
</feature>
<comment type="subcellular location">
    <subcellularLocation>
        <location evidence="1">Membrane</location>
        <topology evidence="1">Multi-pass membrane protein</topology>
    </subcellularLocation>
</comment>
<dbReference type="OrthoDB" id="9970435at2759"/>
<evidence type="ECO:0000256" key="2">
    <source>
        <dbReference type="ARBA" id="ARBA00009665"/>
    </source>
</evidence>
<dbReference type="InterPro" id="IPR004331">
    <property type="entry name" value="SPX_dom"/>
</dbReference>
<feature type="region of interest" description="Disordered" evidence="6">
    <location>
        <begin position="329"/>
        <end position="360"/>
    </location>
</feature>
<feature type="compositionally biased region" description="Polar residues" evidence="6">
    <location>
        <begin position="184"/>
        <end position="197"/>
    </location>
</feature>
<feature type="transmembrane region" description="Helical" evidence="7">
    <location>
        <begin position="757"/>
        <end position="779"/>
    </location>
</feature>
<feature type="transmembrane region" description="Helical" evidence="7">
    <location>
        <begin position="613"/>
        <end position="630"/>
    </location>
</feature>
<evidence type="ECO:0000256" key="3">
    <source>
        <dbReference type="ARBA" id="ARBA00022692"/>
    </source>
</evidence>
<feature type="compositionally biased region" description="Basic and acidic residues" evidence="6">
    <location>
        <begin position="400"/>
        <end position="415"/>
    </location>
</feature>
<comment type="similarity">
    <text evidence="2">Belongs to the SYG1 (TC 2.A.94) family.</text>
</comment>
<feature type="transmembrane region" description="Helical" evidence="7">
    <location>
        <begin position="850"/>
        <end position="872"/>
    </location>
</feature>
<organism evidence="10 11">
    <name type="scientific">Periconia digitata</name>
    <dbReference type="NCBI Taxonomy" id="1303443"/>
    <lineage>
        <taxon>Eukaryota</taxon>
        <taxon>Fungi</taxon>
        <taxon>Dikarya</taxon>
        <taxon>Ascomycota</taxon>
        <taxon>Pezizomycotina</taxon>
        <taxon>Dothideomycetes</taxon>
        <taxon>Pleosporomycetidae</taxon>
        <taxon>Pleosporales</taxon>
        <taxon>Massarineae</taxon>
        <taxon>Periconiaceae</taxon>
        <taxon>Periconia</taxon>
    </lineage>
</organism>
<dbReference type="PROSITE" id="PS51382">
    <property type="entry name" value="SPX"/>
    <property type="match status" value="1"/>
</dbReference>
<feature type="compositionally biased region" description="Low complexity" evidence="6">
    <location>
        <begin position="912"/>
        <end position="923"/>
    </location>
</feature>
<gene>
    <name evidence="10" type="ORF">PDIGIT_LOCUS2986</name>
</gene>
<feature type="domain" description="SPX" evidence="9">
    <location>
        <begin position="1"/>
        <end position="471"/>
    </location>
</feature>
<feature type="region of interest" description="Disordered" evidence="6">
    <location>
        <begin position="912"/>
        <end position="1096"/>
    </location>
</feature>
<evidence type="ECO:0000256" key="6">
    <source>
        <dbReference type="SAM" id="MobiDB-lite"/>
    </source>
</evidence>
<feature type="transmembrane region" description="Helical" evidence="7">
    <location>
        <begin position="642"/>
        <end position="662"/>
    </location>
</feature>
<keyword evidence="11" id="KW-1185">Reference proteome</keyword>
<feature type="transmembrane region" description="Helical" evidence="7">
    <location>
        <begin position="791"/>
        <end position="810"/>
    </location>
</feature>
<keyword evidence="4 7" id="KW-1133">Transmembrane helix</keyword>
<evidence type="ECO:0000313" key="11">
    <source>
        <dbReference type="Proteomes" id="UP001152607"/>
    </source>
</evidence>
<dbReference type="Pfam" id="PF03124">
    <property type="entry name" value="EXS"/>
    <property type="match status" value="1"/>
</dbReference>
<protein>
    <submittedName>
        <fullName evidence="10">Uncharacterized protein</fullName>
    </submittedName>
</protein>
<evidence type="ECO:0000259" key="9">
    <source>
        <dbReference type="PROSITE" id="PS51382"/>
    </source>
</evidence>
<feature type="transmembrane region" description="Helical" evidence="7">
    <location>
        <begin position="669"/>
        <end position="687"/>
    </location>
</feature>
<evidence type="ECO:0000313" key="10">
    <source>
        <dbReference type="EMBL" id="CAI6304982.1"/>
    </source>
</evidence>
<evidence type="ECO:0000256" key="5">
    <source>
        <dbReference type="ARBA" id="ARBA00023136"/>
    </source>
</evidence>
<proteinExistence type="inferred from homology"/>
<comment type="caution">
    <text evidence="10">The sequence shown here is derived from an EMBL/GenBank/DDBJ whole genome shotgun (WGS) entry which is preliminary data.</text>
</comment>
<name>A0A9W4U629_9PLEO</name>
<dbReference type="AlphaFoldDB" id="A0A9W4U629"/>
<evidence type="ECO:0000259" key="8">
    <source>
        <dbReference type="PROSITE" id="PS51380"/>
    </source>
</evidence>
<dbReference type="PANTHER" id="PTHR10783:SF103">
    <property type="entry name" value="SOLUTE CARRIER FAMILY 53 MEMBER 1"/>
    <property type="match status" value="1"/>
</dbReference>
<feature type="compositionally biased region" description="Basic and acidic residues" evidence="6">
    <location>
        <begin position="89"/>
        <end position="98"/>
    </location>
</feature>
<evidence type="ECO:0000256" key="4">
    <source>
        <dbReference type="ARBA" id="ARBA00022989"/>
    </source>
</evidence>
<evidence type="ECO:0000256" key="7">
    <source>
        <dbReference type="SAM" id="Phobius"/>
    </source>
</evidence>
<dbReference type="GO" id="GO:0006817">
    <property type="term" value="P:phosphate ion transport"/>
    <property type="evidence" value="ECO:0007669"/>
    <property type="project" value="TreeGrafter"/>
</dbReference>
<accession>A0A9W4U629</accession>
<dbReference type="EMBL" id="CAOQHR010000002">
    <property type="protein sequence ID" value="CAI6304982.1"/>
    <property type="molecule type" value="Genomic_DNA"/>
</dbReference>
<feature type="compositionally biased region" description="Low complexity" evidence="6">
    <location>
        <begin position="1039"/>
        <end position="1071"/>
    </location>
</feature>
<feature type="domain" description="EXS" evidence="8">
    <location>
        <begin position="723"/>
        <end position="917"/>
    </location>
</feature>
<feature type="region of interest" description="Disordered" evidence="6">
    <location>
        <begin position="386"/>
        <end position="415"/>
    </location>
</feature>
<reference evidence="10" key="1">
    <citation type="submission" date="2023-01" db="EMBL/GenBank/DDBJ databases">
        <authorList>
            <person name="Van Ghelder C."/>
            <person name="Rancurel C."/>
        </authorList>
    </citation>
    <scope>NUCLEOTIDE SEQUENCE</scope>
    <source>
        <strain evidence="10">CNCM I-4278</strain>
    </source>
</reference>
<dbReference type="Proteomes" id="UP001152607">
    <property type="component" value="Unassembled WGS sequence"/>
</dbReference>
<evidence type="ECO:0000256" key="1">
    <source>
        <dbReference type="ARBA" id="ARBA00004141"/>
    </source>
</evidence>